<protein>
    <submittedName>
        <fullName evidence="2">Uncharacterized protein</fullName>
    </submittedName>
</protein>
<accession>A0A0D6GTD9</accession>
<feature type="compositionally biased region" description="Basic and acidic residues" evidence="1">
    <location>
        <begin position="1"/>
        <end position="10"/>
    </location>
</feature>
<dbReference type="EMBL" id="CAADIS010000005">
    <property type="protein sequence ID" value="VFS40397.1"/>
    <property type="molecule type" value="Genomic_DNA"/>
</dbReference>
<organism evidence="2 3">
    <name type="scientific">Escherichia coli</name>
    <dbReference type="NCBI Taxonomy" id="562"/>
    <lineage>
        <taxon>Bacteria</taxon>
        <taxon>Pseudomonadati</taxon>
        <taxon>Pseudomonadota</taxon>
        <taxon>Gammaproteobacteria</taxon>
        <taxon>Enterobacterales</taxon>
        <taxon>Enterobacteriaceae</taxon>
        <taxon>Escherichia</taxon>
    </lineage>
</organism>
<dbReference type="Proteomes" id="UP000372890">
    <property type="component" value="Unassembled WGS sequence"/>
</dbReference>
<name>A0A0D6GTD9_ECOLX</name>
<feature type="compositionally biased region" description="Basic residues" evidence="1">
    <location>
        <begin position="11"/>
        <end position="21"/>
    </location>
</feature>
<evidence type="ECO:0000256" key="1">
    <source>
        <dbReference type="SAM" id="MobiDB-lite"/>
    </source>
</evidence>
<gene>
    <name evidence="2" type="ORF">NCTC9001_06436</name>
</gene>
<proteinExistence type="predicted"/>
<reference evidence="2 3" key="1">
    <citation type="submission" date="2019-03" db="EMBL/GenBank/DDBJ databases">
        <authorList>
            <consortium name="Pathogen Informatics"/>
        </authorList>
    </citation>
    <scope>NUCLEOTIDE SEQUENCE [LARGE SCALE GENOMIC DNA]</scope>
    <source>
        <strain evidence="2 3">NCTC9001</strain>
    </source>
</reference>
<feature type="region of interest" description="Disordered" evidence="1">
    <location>
        <begin position="1"/>
        <end position="25"/>
    </location>
</feature>
<dbReference type="AlphaFoldDB" id="A0A0D6GTD9"/>
<evidence type="ECO:0000313" key="2">
    <source>
        <dbReference type="EMBL" id="VFS40397.1"/>
    </source>
</evidence>
<sequence>MGLKEKCEYHPRKRGRRKKRINNLSECSEPVNGEWKSLGRRKDTPNEWIKQPFTV</sequence>
<evidence type="ECO:0000313" key="3">
    <source>
        <dbReference type="Proteomes" id="UP000372890"/>
    </source>
</evidence>